<evidence type="ECO:0000256" key="2">
    <source>
        <dbReference type="PIRSR" id="PIRSR006156-1"/>
    </source>
</evidence>
<dbReference type="OrthoDB" id="7030467at2"/>
<protein>
    <submittedName>
        <fullName evidence="3">mRNA interferase YafQ</fullName>
    </submittedName>
</protein>
<evidence type="ECO:0000313" key="3">
    <source>
        <dbReference type="EMBL" id="SNX28760.1"/>
    </source>
</evidence>
<sequence>MLVPITSTQYGKDFKRIVQSPKFNHSEYLVVLSLLIAGKALPAKYTNHSLIGTYKDFWDCHITNDCVLIYRIIEKELYLVRIGTHSEVFKK</sequence>
<dbReference type="Pfam" id="PF15738">
    <property type="entry name" value="YafQ_toxin"/>
    <property type="match status" value="1"/>
</dbReference>
<dbReference type="Gene3D" id="3.30.2310.20">
    <property type="entry name" value="RelE-like"/>
    <property type="match status" value="1"/>
</dbReference>
<reference evidence="4" key="1">
    <citation type="submission" date="2017-08" db="EMBL/GenBank/DDBJ databases">
        <authorList>
            <person name="Varghese N."/>
            <person name="Submissions S."/>
        </authorList>
    </citation>
    <scope>NUCLEOTIDE SEQUENCE [LARGE SCALE GENOMIC DNA]</scope>
    <source>
        <strain evidence="4">AP-Melu-1000-B4</strain>
    </source>
</reference>
<name>A0A240E1M6_9BURK</name>
<feature type="active site" description="Proton donor" evidence="2">
    <location>
        <position position="85"/>
    </location>
</feature>
<dbReference type="PIRSF" id="PIRSF006156">
    <property type="entry name" value="YafQ"/>
    <property type="match status" value="1"/>
</dbReference>
<dbReference type="Proteomes" id="UP000218069">
    <property type="component" value="Unassembled WGS sequence"/>
</dbReference>
<evidence type="ECO:0000313" key="4">
    <source>
        <dbReference type="Proteomes" id="UP000218069"/>
    </source>
</evidence>
<dbReference type="PANTHER" id="PTHR40588">
    <property type="entry name" value="MRNA INTERFERASE TOXIN YAFQ"/>
    <property type="match status" value="1"/>
</dbReference>
<dbReference type="AlphaFoldDB" id="A0A240E1M6"/>
<dbReference type="GO" id="GO:0006415">
    <property type="term" value="P:translational termination"/>
    <property type="evidence" value="ECO:0007669"/>
    <property type="project" value="TreeGrafter"/>
</dbReference>
<keyword evidence="1" id="KW-1277">Toxin-antitoxin system</keyword>
<evidence type="ECO:0000256" key="1">
    <source>
        <dbReference type="ARBA" id="ARBA00022649"/>
    </source>
</evidence>
<dbReference type="GO" id="GO:0006402">
    <property type="term" value="P:mRNA catabolic process"/>
    <property type="evidence" value="ECO:0007669"/>
    <property type="project" value="TreeGrafter"/>
</dbReference>
<proteinExistence type="predicted"/>
<dbReference type="InterPro" id="IPR007712">
    <property type="entry name" value="RelE/ParE_toxin"/>
</dbReference>
<keyword evidence="4" id="KW-1185">Reference proteome</keyword>
<accession>A0A240E1M6</accession>
<dbReference type="SUPFAM" id="SSF143011">
    <property type="entry name" value="RelE-like"/>
    <property type="match status" value="1"/>
</dbReference>
<dbReference type="InterPro" id="IPR004386">
    <property type="entry name" value="Toxin_YafQ-like"/>
</dbReference>
<dbReference type="PANTHER" id="PTHR40588:SF1">
    <property type="entry name" value="MRNA INTERFERASE TOXIN YAFQ"/>
    <property type="match status" value="1"/>
</dbReference>
<dbReference type="EMBL" id="OANS01000003">
    <property type="protein sequence ID" value="SNX28760.1"/>
    <property type="molecule type" value="Genomic_DNA"/>
</dbReference>
<dbReference type="InterPro" id="IPR035093">
    <property type="entry name" value="RelE/ParE_toxin_dom_sf"/>
</dbReference>
<gene>
    <name evidence="3" type="ORF">SAMN06295945_1107</name>
</gene>
<dbReference type="RefSeq" id="WP_096673159.1">
    <property type="nucleotide sequence ID" value="NZ_OANS01000003.1"/>
</dbReference>
<dbReference type="GO" id="GO:0004521">
    <property type="term" value="F:RNA endonuclease activity"/>
    <property type="evidence" value="ECO:0007669"/>
    <property type="project" value="TreeGrafter"/>
</dbReference>
<organism evidence="3 4">
    <name type="scientific">Polynucleobacter meluiroseus</name>
    <dbReference type="NCBI Taxonomy" id="1938814"/>
    <lineage>
        <taxon>Bacteria</taxon>
        <taxon>Pseudomonadati</taxon>
        <taxon>Pseudomonadota</taxon>
        <taxon>Betaproteobacteria</taxon>
        <taxon>Burkholderiales</taxon>
        <taxon>Burkholderiaceae</taxon>
        <taxon>Polynucleobacter</taxon>
    </lineage>
</organism>
<dbReference type="NCBIfam" id="TIGR02385">
    <property type="entry name" value="RelE_StbE"/>
    <property type="match status" value="1"/>
</dbReference>